<protein>
    <submittedName>
        <fullName evidence="1">DUF3630 domain-containing protein</fullName>
    </submittedName>
</protein>
<accession>A0AA37WXU2</accession>
<reference evidence="1 2" key="1">
    <citation type="journal article" date="2014" name="Int. J. Syst. Evol. Microbiol.">
        <title>Complete genome sequence of Corynebacterium casei LMG S-19264T (=DSM 44701T), isolated from a smear-ripened cheese.</title>
        <authorList>
            <consortium name="US DOE Joint Genome Institute (JGI-PGF)"/>
            <person name="Walter F."/>
            <person name="Albersmeier A."/>
            <person name="Kalinowski J."/>
            <person name="Ruckert C."/>
        </authorList>
    </citation>
    <scope>NUCLEOTIDE SEQUENCE [LARGE SCALE GENOMIC DNA]</scope>
    <source>
        <strain evidence="1 2">NBRC 112785</strain>
    </source>
</reference>
<dbReference type="Proteomes" id="UP001157439">
    <property type="component" value="Unassembled WGS sequence"/>
</dbReference>
<dbReference type="RefSeq" id="WP_095497680.1">
    <property type="nucleotide sequence ID" value="NZ_BSPO01000001.1"/>
</dbReference>
<name>A0AA37WXU2_9GAMM</name>
<proteinExistence type="predicted"/>
<dbReference type="Pfam" id="PF12305">
    <property type="entry name" value="DUF3630"/>
    <property type="match status" value="1"/>
</dbReference>
<comment type="caution">
    <text evidence="1">The sequence shown here is derived from an EMBL/GenBank/DDBJ whole genome shotgun (WGS) entry which is preliminary data.</text>
</comment>
<dbReference type="InterPro" id="IPR022080">
    <property type="entry name" value="DUF3630"/>
</dbReference>
<dbReference type="EMBL" id="BSPO01000001">
    <property type="protein sequence ID" value="GLS82116.1"/>
    <property type="molecule type" value="Genomic_DNA"/>
</dbReference>
<evidence type="ECO:0000313" key="1">
    <source>
        <dbReference type="EMBL" id="GLS82116.1"/>
    </source>
</evidence>
<keyword evidence="2" id="KW-1185">Reference proteome</keyword>
<sequence>MAISGHIDNDHGVLILSGNLPDFDGFDDFAQRLLAALDIRIVSKAFGADRHQWQLEFEGTELTLHFELYSGSIWFELKDSSEPQLLSYFATIIQQSEL</sequence>
<evidence type="ECO:0000313" key="2">
    <source>
        <dbReference type="Proteomes" id="UP001157439"/>
    </source>
</evidence>
<gene>
    <name evidence="1" type="ORF">GCM10007894_00930</name>
</gene>
<dbReference type="AlphaFoldDB" id="A0AA37WXU2"/>
<organism evidence="1 2">
    <name type="scientific">Paraferrimonas haliotis</name>
    <dbReference type="NCBI Taxonomy" id="2013866"/>
    <lineage>
        <taxon>Bacteria</taxon>
        <taxon>Pseudomonadati</taxon>
        <taxon>Pseudomonadota</taxon>
        <taxon>Gammaproteobacteria</taxon>
        <taxon>Alteromonadales</taxon>
        <taxon>Ferrimonadaceae</taxon>
        <taxon>Paraferrimonas</taxon>
    </lineage>
</organism>